<evidence type="ECO:0008006" key="4">
    <source>
        <dbReference type="Google" id="ProtNLM"/>
    </source>
</evidence>
<dbReference type="PANTHER" id="PTHR43737:SF1">
    <property type="entry name" value="DUF1501 DOMAIN-CONTAINING PROTEIN"/>
    <property type="match status" value="1"/>
</dbReference>
<keyword evidence="3" id="KW-1185">Reference proteome</keyword>
<keyword evidence="1" id="KW-0732">Signal</keyword>
<evidence type="ECO:0000313" key="2">
    <source>
        <dbReference type="EMBL" id="MBE0347676.1"/>
    </source>
</evidence>
<name>A0A8I0MXK9_9GAMM</name>
<comment type="caution">
    <text evidence="2">The sequence shown here is derived from an EMBL/GenBank/DDBJ whole genome shotgun (WGS) entry which is preliminary data.</text>
</comment>
<reference evidence="2 3" key="1">
    <citation type="submission" date="2015-06" db="EMBL/GenBank/DDBJ databases">
        <title>Genome sequence of Pseudoalteromonas peptidolytica.</title>
        <authorList>
            <person name="Xie B.-B."/>
            <person name="Rong J.-C."/>
            <person name="Qin Q.-L."/>
            <person name="Zhang Y.-Z."/>
        </authorList>
    </citation>
    <scope>NUCLEOTIDE SEQUENCE [LARGE SCALE GENOMIC DNA]</scope>
    <source>
        <strain evidence="2 3">F12-50-A1</strain>
    </source>
</reference>
<dbReference type="InterPro" id="IPR010869">
    <property type="entry name" value="DUF1501"/>
</dbReference>
<protein>
    <recommendedName>
        <fullName evidence="4">Tat pathway signal protein</fullName>
    </recommendedName>
</protein>
<dbReference type="AlphaFoldDB" id="A0A8I0MXK9"/>
<organism evidence="2 3">
    <name type="scientific">Pseudoalteromonas peptidolytica F12-50-A1</name>
    <dbReference type="NCBI Taxonomy" id="1315280"/>
    <lineage>
        <taxon>Bacteria</taxon>
        <taxon>Pseudomonadati</taxon>
        <taxon>Pseudomonadota</taxon>
        <taxon>Gammaproteobacteria</taxon>
        <taxon>Alteromonadales</taxon>
        <taxon>Pseudoalteromonadaceae</taxon>
        <taxon>Pseudoalteromonas</taxon>
    </lineage>
</organism>
<dbReference type="PANTHER" id="PTHR43737">
    <property type="entry name" value="BLL7424 PROTEIN"/>
    <property type="match status" value="1"/>
</dbReference>
<evidence type="ECO:0000256" key="1">
    <source>
        <dbReference type="SAM" id="SignalP"/>
    </source>
</evidence>
<accession>A0A8I0MXK9</accession>
<dbReference type="Pfam" id="PF07394">
    <property type="entry name" value="DUF1501"/>
    <property type="match status" value="1"/>
</dbReference>
<evidence type="ECO:0000313" key="3">
    <source>
        <dbReference type="Proteomes" id="UP000660708"/>
    </source>
</evidence>
<feature type="chain" id="PRO_5034857289" description="Tat pathway signal protein" evidence="1">
    <location>
        <begin position="28"/>
        <end position="451"/>
    </location>
</feature>
<dbReference type="InterPro" id="IPR006311">
    <property type="entry name" value="TAT_signal"/>
</dbReference>
<proteinExistence type="predicted"/>
<dbReference type="Proteomes" id="UP000660708">
    <property type="component" value="Unassembled WGS sequence"/>
</dbReference>
<dbReference type="RefSeq" id="WP_147390908.1">
    <property type="nucleotide sequence ID" value="NZ_AQHF01000026.1"/>
</dbReference>
<gene>
    <name evidence="2" type="ORF">PPEP_a2189</name>
</gene>
<dbReference type="PROSITE" id="PS51318">
    <property type="entry name" value="TAT"/>
    <property type="match status" value="1"/>
</dbReference>
<dbReference type="EMBL" id="AQHF01000026">
    <property type="protein sequence ID" value="MBE0347676.1"/>
    <property type="molecule type" value="Genomic_DNA"/>
</dbReference>
<sequence>MKRRDFLKLSGATMMSTSLLSLSQAVAAAEQGEDYKALVCVFLYGGMDCHDTIIPLDDSNYQQWANHRSSLLSAYPTPRTPQNLHALSTPSRFNQRKFALPPEMAGLAKLYVQGQLSVIGNVGPLLEPVNASHLEQATASVPPRLFSHNDQQSTWMSGKTEGAQFGWGGLINDALINTGKTQQTPFNAITTAEADLWLTGSNTFPYHVSDGKAGIIEILEEFDNNQALADYFAGKENSSSNNILQQDLDTLTRSAMAANSQYNDAIANTSFTLPQFPTTPLAQQLKNVCQSIATRQQLNTKRQVYIVGMGGFDTHSGQAQSLPKLQSALDGALVAFNTAIASLGLEKQVTLFTASDFGRTLAVNGDGTDHGWGAHHFIMGGAVNGGTIFGDIPPPELNHAFDAGSGRLIPTTAVDQLAASLGSWMGVDDSALLQIFPNLKNFSGKLSLFKG</sequence>
<feature type="signal peptide" evidence="1">
    <location>
        <begin position="1"/>
        <end position="27"/>
    </location>
</feature>